<organism evidence="1 2">
    <name type="scientific">Roseiarcus fermentans</name>
    <dbReference type="NCBI Taxonomy" id="1473586"/>
    <lineage>
        <taxon>Bacteria</taxon>
        <taxon>Pseudomonadati</taxon>
        <taxon>Pseudomonadota</taxon>
        <taxon>Alphaproteobacteria</taxon>
        <taxon>Hyphomicrobiales</taxon>
        <taxon>Roseiarcaceae</taxon>
        <taxon>Roseiarcus</taxon>
    </lineage>
</organism>
<reference evidence="1 2" key="1">
    <citation type="submission" date="2018-06" db="EMBL/GenBank/DDBJ databases">
        <title>Genomic Encyclopedia of Type Strains, Phase IV (KMG-IV): sequencing the most valuable type-strain genomes for metagenomic binning, comparative biology and taxonomic classification.</title>
        <authorList>
            <person name="Goeker M."/>
        </authorList>
    </citation>
    <scope>NUCLEOTIDE SEQUENCE [LARGE SCALE GENOMIC DNA]</scope>
    <source>
        <strain evidence="1 2">DSM 24875</strain>
    </source>
</reference>
<evidence type="ECO:0000313" key="1">
    <source>
        <dbReference type="EMBL" id="RBP16228.1"/>
    </source>
</evidence>
<keyword evidence="2" id="KW-1185">Reference proteome</keyword>
<sequence>MGGGGPPGCMMPLTYCRETVYNRGVTDPTQFEAEVKKRFADPVHYPTAYDKPRW</sequence>
<dbReference type="AlphaFoldDB" id="A0A366FNM2"/>
<dbReference type="Proteomes" id="UP000253529">
    <property type="component" value="Unassembled WGS sequence"/>
</dbReference>
<accession>A0A366FNM2</accession>
<dbReference type="EMBL" id="QNRK01000006">
    <property type="protein sequence ID" value="RBP16228.1"/>
    <property type="molecule type" value="Genomic_DNA"/>
</dbReference>
<gene>
    <name evidence="1" type="ORF">DFR50_106191</name>
</gene>
<comment type="caution">
    <text evidence="1">The sequence shown here is derived from an EMBL/GenBank/DDBJ whole genome shotgun (WGS) entry which is preliminary data.</text>
</comment>
<name>A0A366FNM2_9HYPH</name>
<proteinExistence type="predicted"/>
<protein>
    <submittedName>
        <fullName evidence="1">Uncharacterized protein</fullName>
    </submittedName>
</protein>
<evidence type="ECO:0000313" key="2">
    <source>
        <dbReference type="Proteomes" id="UP000253529"/>
    </source>
</evidence>